<accession>H6Q7A9</accession>
<dbReference type="Proteomes" id="UP000009062">
    <property type="component" value="Chromosome"/>
</dbReference>
<reference evidence="1 2" key="1">
    <citation type="journal article" date="2012" name="Stand. Genomic Sci.">
        <title>Complete genome sequence of Pyrobaculum oguniense.</title>
        <authorList>
            <person name="Bernick D.L."/>
            <person name="Karplus K."/>
            <person name="Lui L.M."/>
            <person name="Coker J.K."/>
            <person name="Murphy J.N."/>
            <person name="Chan P.P."/>
            <person name="Cozen A.E."/>
            <person name="Lowe T.M."/>
        </authorList>
    </citation>
    <scope>NUCLEOTIDE SEQUENCE [LARGE SCALE GENOMIC DNA]</scope>
    <source>
        <strain evidence="1 2">TE7</strain>
    </source>
</reference>
<name>H6Q7A9_PYROT</name>
<protein>
    <submittedName>
        <fullName evidence="1">Uncharacterized protein</fullName>
    </submittedName>
</protein>
<organism evidence="1 2">
    <name type="scientific">Pyrobaculum oguniense (strain DSM 13380 / JCM 10595 / TE7)</name>
    <dbReference type="NCBI Taxonomy" id="698757"/>
    <lineage>
        <taxon>Archaea</taxon>
        <taxon>Thermoproteota</taxon>
        <taxon>Thermoprotei</taxon>
        <taxon>Thermoproteales</taxon>
        <taxon>Thermoproteaceae</taxon>
        <taxon>Pyrobaculum</taxon>
    </lineage>
</organism>
<keyword evidence="2" id="KW-1185">Reference proteome</keyword>
<sequence>MPREFSSTLKTLSALLGHLLDATARIKRNFKYYMPLRGRLRRAARALSTKIFDIVDGAGIPQRSRRDPGRGILFKGWRIELRPMYPAVRGLYAPRILG</sequence>
<proteinExistence type="predicted"/>
<dbReference type="AlphaFoldDB" id="H6Q7A9"/>
<evidence type="ECO:0000313" key="2">
    <source>
        <dbReference type="Proteomes" id="UP000009062"/>
    </source>
</evidence>
<dbReference type="HOGENOM" id="CLU_2327361_0_0_2"/>
<dbReference type="EMBL" id="CP003316">
    <property type="protein sequence ID" value="AFA38574.1"/>
    <property type="molecule type" value="Genomic_DNA"/>
</dbReference>
<evidence type="ECO:0000313" key="1">
    <source>
        <dbReference type="EMBL" id="AFA38574.1"/>
    </source>
</evidence>
<dbReference type="STRING" id="698757.Pogu_0547"/>
<dbReference type="KEGG" id="pog:Pogu_0547"/>
<gene>
    <name evidence="1" type="ordered locus">Pogu_0547</name>
</gene>